<keyword evidence="1" id="KW-0812">Transmembrane</keyword>
<evidence type="ECO:0000256" key="1">
    <source>
        <dbReference type="SAM" id="Phobius"/>
    </source>
</evidence>
<protein>
    <submittedName>
        <fullName evidence="2">Uncharacterized protein</fullName>
    </submittedName>
</protein>
<proteinExistence type="predicted"/>
<feature type="transmembrane region" description="Helical" evidence="1">
    <location>
        <begin position="47"/>
        <end position="67"/>
    </location>
</feature>
<dbReference type="EMBL" id="BPLR01002166">
    <property type="protein sequence ID" value="GIX70801.1"/>
    <property type="molecule type" value="Genomic_DNA"/>
</dbReference>
<evidence type="ECO:0000313" key="3">
    <source>
        <dbReference type="Proteomes" id="UP001054945"/>
    </source>
</evidence>
<gene>
    <name evidence="2" type="ORF">CEXT_56171</name>
</gene>
<accession>A0AAV4MEJ4</accession>
<dbReference type="Proteomes" id="UP001054945">
    <property type="component" value="Unassembled WGS sequence"/>
</dbReference>
<organism evidence="2 3">
    <name type="scientific">Caerostris extrusa</name>
    <name type="common">Bark spider</name>
    <name type="synonym">Caerostris bankana</name>
    <dbReference type="NCBI Taxonomy" id="172846"/>
    <lineage>
        <taxon>Eukaryota</taxon>
        <taxon>Metazoa</taxon>
        <taxon>Ecdysozoa</taxon>
        <taxon>Arthropoda</taxon>
        <taxon>Chelicerata</taxon>
        <taxon>Arachnida</taxon>
        <taxon>Araneae</taxon>
        <taxon>Araneomorphae</taxon>
        <taxon>Entelegynae</taxon>
        <taxon>Araneoidea</taxon>
        <taxon>Araneidae</taxon>
        <taxon>Caerostris</taxon>
    </lineage>
</organism>
<dbReference type="AlphaFoldDB" id="A0AAV4MEJ4"/>
<keyword evidence="3" id="KW-1185">Reference proteome</keyword>
<name>A0AAV4MEJ4_CAEEX</name>
<sequence length="108" mass="12370">MSMERNWPTSISRLKEVDSFPSEFPDFPRVYRRIFVQQAREITHNKMFGFVLQTPIAYISSVGLFLLPPAHLGKQQTNPPPNKKIAAVGTECTPRRRVEKRIVCSPVS</sequence>
<keyword evidence="1" id="KW-1133">Transmembrane helix</keyword>
<reference evidence="2 3" key="1">
    <citation type="submission" date="2021-06" db="EMBL/GenBank/DDBJ databases">
        <title>Caerostris extrusa draft genome.</title>
        <authorList>
            <person name="Kono N."/>
            <person name="Arakawa K."/>
        </authorList>
    </citation>
    <scope>NUCLEOTIDE SEQUENCE [LARGE SCALE GENOMIC DNA]</scope>
</reference>
<comment type="caution">
    <text evidence="2">The sequence shown here is derived from an EMBL/GenBank/DDBJ whole genome shotgun (WGS) entry which is preliminary data.</text>
</comment>
<keyword evidence="1" id="KW-0472">Membrane</keyword>
<evidence type="ECO:0000313" key="2">
    <source>
        <dbReference type="EMBL" id="GIX70801.1"/>
    </source>
</evidence>